<accession>A0A218XJW4</accession>
<comment type="caution">
    <text evidence="2">The sequence shown here is derived from an EMBL/GenBank/DDBJ whole genome shotgun (WGS) entry which is preliminary data.</text>
</comment>
<name>A0A218XJW4_PUNGR</name>
<sequence>MEADGGHERLSTQLGSAQPPARDSATLLQTGPSRVGLGRMILLNSPAHDWFGYASSVASVSGVKGGKKPVHVAPSE</sequence>
<proteinExistence type="predicted"/>
<dbReference type="AlphaFoldDB" id="A0A218XJW4"/>
<reference evidence="3" key="1">
    <citation type="journal article" date="2017" name="Plant J.">
        <title>The pomegranate (Punica granatum L.) genome and the genomics of punicalagin biosynthesis.</title>
        <authorList>
            <person name="Qin G."/>
            <person name="Xu C."/>
            <person name="Ming R."/>
            <person name="Tang H."/>
            <person name="Guyot R."/>
            <person name="Kramer E.M."/>
            <person name="Hu Y."/>
            <person name="Yi X."/>
            <person name="Qi Y."/>
            <person name="Xu X."/>
            <person name="Gao Z."/>
            <person name="Pan H."/>
            <person name="Jian J."/>
            <person name="Tian Y."/>
            <person name="Yue Z."/>
            <person name="Xu Y."/>
        </authorList>
    </citation>
    <scope>NUCLEOTIDE SEQUENCE [LARGE SCALE GENOMIC DNA]</scope>
    <source>
        <strain evidence="3">cv. Dabenzi</strain>
    </source>
</reference>
<dbReference type="EMBL" id="MTKT01001287">
    <property type="protein sequence ID" value="OWM85016.1"/>
    <property type="molecule type" value="Genomic_DNA"/>
</dbReference>
<organism evidence="2 3">
    <name type="scientific">Punica granatum</name>
    <name type="common">Pomegranate</name>
    <dbReference type="NCBI Taxonomy" id="22663"/>
    <lineage>
        <taxon>Eukaryota</taxon>
        <taxon>Viridiplantae</taxon>
        <taxon>Streptophyta</taxon>
        <taxon>Embryophyta</taxon>
        <taxon>Tracheophyta</taxon>
        <taxon>Spermatophyta</taxon>
        <taxon>Magnoliopsida</taxon>
        <taxon>eudicotyledons</taxon>
        <taxon>Gunneridae</taxon>
        <taxon>Pentapetalae</taxon>
        <taxon>rosids</taxon>
        <taxon>malvids</taxon>
        <taxon>Myrtales</taxon>
        <taxon>Lythraceae</taxon>
        <taxon>Punica</taxon>
    </lineage>
</organism>
<dbReference type="Proteomes" id="UP000197138">
    <property type="component" value="Unassembled WGS sequence"/>
</dbReference>
<feature type="compositionally biased region" description="Basic and acidic residues" evidence="1">
    <location>
        <begin position="1"/>
        <end position="10"/>
    </location>
</feature>
<protein>
    <submittedName>
        <fullName evidence="2">Uncharacterized protein</fullName>
    </submittedName>
</protein>
<evidence type="ECO:0000256" key="1">
    <source>
        <dbReference type="SAM" id="MobiDB-lite"/>
    </source>
</evidence>
<gene>
    <name evidence="2" type="ORF">CDL15_Pgr027803</name>
</gene>
<evidence type="ECO:0000313" key="3">
    <source>
        <dbReference type="Proteomes" id="UP000197138"/>
    </source>
</evidence>
<evidence type="ECO:0000313" key="2">
    <source>
        <dbReference type="EMBL" id="OWM85016.1"/>
    </source>
</evidence>
<feature type="region of interest" description="Disordered" evidence="1">
    <location>
        <begin position="1"/>
        <end position="30"/>
    </location>
</feature>